<dbReference type="NCBIfam" id="TIGR01451">
    <property type="entry name" value="B_ant_repeat"/>
    <property type="match status" value="1"/>
</dbReference>
<feature type="domain" description="Right handed beta helix" evidence="2">
    <location>
        <begin position="953"/>
        <end position="1101"/>
    </location>
</feature>
<feature type="domain" description="DUF11" evidence="1">
    <location>
        <begin position="2455"/>
        <end position="2561"/>
    </location>
</feature>
<sequence>MLSRLAPAWAANPVAANVTFNGLPDANGRTVITNLNVLDPDGNPSLASFRFASLPAAGQLFAYNTGSGRSVQITAVNQLVNPFEFPNLAYNPVDGNANTSVSFTFAGIDNTGAASTNATYTINILNTAAVNQAPLTREQTSQNVLNTGGITTLQTPLFATDSDGSIASYTITALPAAAAGVLALNGTAVTVNQSISVANAGNLTFTPVANYFGNAIFRYTSVDNGGVVDATPAFYSIPVGNATCTSGNNLLFYSRAELEDWTIARSVAVQGVTISAGTYTTPAVAQGATALRIEDNPTMPGKALVWTADYANGATVKTASVTFSFSRPLVGFTMSLGDIDLAGWTDQLRLEGYTAAGTLVTLTAADISVGNSAVYSGNNIITGTASSATADANTTVTWPQAISRVVVTYANTNTAADPIQQVFTFESFSWCGQSDVSTTIAAVAPTVTAGTTGAFNVAYSNASTADNAVGVVAQVQLPANLNNVTFTNITTGVTGTYVPSSGLVAFSGTPTTALAPGATFSATINFTAPNTGPVAATSTISTTTAESNTTNNTATASIAITPILLTGTIFDDVNYGGGAGRTYAAANTAAVNSGFATGAIRQAGTVVELYTAGGVFVGSTTTNAAGLYSFNVPSAASYTVRVVNSTVNSVRALNAGFTTANTQAVQTFVNGVTNRVGGEAPERQDAAANTGSQTLAALTSGTGVNSLTPQSITSITVPAAGLTNIDFGFNFDVITSTRDQGQGSLRQFLINSNALTNTNLAQAGLTAGVETSIFMIPNGSATPPAGLRAGLVSGLTNGVAVITPASALPSITDARTSVNGTTQTTNVGNTNNVTLGAGGTVGTNLTALSQLNGPEVQIVGTPGQAGSDNGLTLAANNTTVTGLAIYGFGNTVNNTNTGNIYVTTGATSGTLITGNVIGTTATSFTDPGASRSLGQGIYLAPTTAGDNTLFSGTISNNLIGFNSTGGIELIVNSNGNGTTTGYFIEGNEIRGNAIGNSSSDGIRLGVNGGVVRNNLFAQNQGPGVDLAGSVGNVLITNNTISNNGLNGGGQTSGVRLLGAANVISFNVISNNYGAGILAQPGTTTSTFTQNSIFGNGTVLTTAGGAASGQIGIDLLATGNNLDRGSSPFVTINDLNDTDGDANGLLNFPVITSATVVGTNLVVQGFARPGSIIEFFNPGTTADPSGFGEGQTYLGTFTEGSGADTNTGTGSYSGLINGLNQGTDNTNRFTFTIPLTGRFATYAAGTLLTSTATLANATSEFSGNVTVNSAPVPNTLTNATLANTSGATVLNPNLSATVSGAGNSISFYTITTLPATGTLTYNGLVLTAANIAGTQITPALLSTLTYTPVSGFTGGSVFFNYTVTDANGIASTSNNNGGAIGTGAATYTIPVVQVADVATTISASPSPVNASGSLTLTAIFTNNGPNTAVGYTRSITLPAGLGTNVTVTGGAYNNATGEVTFTTPPTTLASGANANVTINIPSVAATFASITASSATSTTTSENGATTNNTASTTITVTPIADVLTNLTGPATILQGQPTGNFTAVFTNNGPSTGAAVTRAITLPVGAFLTPAQQNTIVAAYPGTTFGTTGTGATSVTTINFPTLTTQPNAGTASFVFAFTAPVATGGVTIRSNTSTTTSENGATGNNQSQLALTVGEAVDVTTTLAGPAQPSAGQPVTYSVTFANQGPGTAANVTRVVTLPAGASLTAAQVTALPSGVTYNSVNNTLNFGTLATLASGSANTFSFTFTAPAATGAATLISNVATGSAEGTNLAPNTATLSLNVNATADVAATLTPNAASVPAGQPMSFTATLTNNGSQTAAGVTATVQLPGGLAGLTVTNGGTYDSATGLVTYPIGNLPAGVPLTSVISFPAPASGSVTAVASVSTTTNEGGATANNTAISTIRVTTGFDLTTTLTGPASAPASGLVTLNVTTTNASGLPAPNAVQTVQLISGLSNVFVSNNGSYNSGNGLVTFLPIASLAPGQTVANTISFSAPATAFAPVAVVTPNTTAAGESNVTNNTAYLNGAASAANLNILPATTQQANISTAITASARTVDAGVSVNLTVVVANDGPSASANVVQTVQLLPGFGAADLGVGGQSGSMNGPLLTFINGANYNTRTGVVTFPAIASLASSASETYIINFTAPANVGNNGQMLITAAVSSNTSDPMPANNVAATVVTVRTTADMATTITGPTNAVAGQTVTYTASFVNAGNATASGVTEFAQLPSRLTDVVVTDKTGAVVSGAYNATTGLVTFPALATTEAGAAQSFTISFTAPVADNFTVQTSVSSTSFDGVSANNAASITTSTTQVTATDVAVALSGPTVAVIGNAVTYGVTTTNNGVLAASNVTTTLQLFPNLLGVVVPAGANYNSTSGLVTFAPISSLAAGASQTYAVRFNMPDAVGGQLTATASVSSSTADTNPTNNSQALQTSVAPATTNSLVQASANIATAFVAPPSNVNANATLTLTASFSNAGPNPALNVAPVMYLPAGLSNVVPNNSGVYDPTTGTVTWPVIASQASGNSVNYSVQLTAPTTGPLVATSATSSTTSDPTSTNNSATVSVDINARYDAVTTITGPATAAGGSRVTYTVLTINNGPSNTLSVTQTVNLPNNVDVDPASISNGGTLSGNGRTITFPAVTNQAPGADGVVTNTFSLIIPTGGSNTVTITAAVTASGEINTGNNSASVTTTRDNTVTNVAPLANNVVNALQAPQGNTADAMAISPLVATDSDGTIFRYQVRSIPATSEGVLFYNSSGSTFTAITAANFASLSLTTAQAISLRFDPASGFVGNAYFTYTATDNNSALSNVALYTLMVGQDNASLYTNTPVRGGASPYANGDIISNVFDVNGGTYSSAGAVIDNGVRSIALASGSNPLPAGVSLNTVTGQLFVSNATALRTGTYVVTITTVDAYGGITTQPVTFVIGSFPLPVELVTFTVTAVKNLDAALVWRTATEKNNDRFEVERSLNGVDFAAIGQVRGQGTKSSATDYALTDAGIGRKASGLVYYRLKQVDTDGTATFSPVRTVTFTKALVPSISVYPNPATAETKLDLSQLPAGAYQVSLLDATGRTVLNTTLTAGLAHTLELNTIASGTYTLLVRGQNGGQVVNLTKRLIKE</sequence>
<feature type="domain" description="DUF11" evidence="1">
    <location>
        <begin position="1787"/>
        <end position="1902"/>
    </location>
</feature>
<dbReference type="Pfam" id="PF18962">
    <property type="entry name" value="Por_Secre_tail"/>
    <property type="match status" value="1"/>
</dbReference>
<feature type="domain" description="DUF11" evidence="1">
    <location>
        <begin position="435"/>
        <end position="558"/>
    </location>
</feature>
<dbReference type="SMART" id="SM00710">
    <property type="entry name" value="PbH1"/>
    <property type="match status" value="11"/>
</dbReference>
<gene>
    <name evidence="4" type="ORF">SAMN04515668_4190</name>
</gene>
<dbReference type="InterPro" id="IPR001434">
    <property type="entry name" value="OmcB-like_DUF11"/>
</dbReference>
<feature type="domain" description="DUF11" evidence="1">
    <location>
        <begin position="2047"/>
        <end position="2177"/>
    </location>
</feature>
<evidence type="ECO:0000259" key="3">
    <source>
        <dbReference type="Pfam" id="PF18962"/>
    </source>
</evidence>
<evidence type="ECO:0000313" key="4">
    <source>
        <dbReference type="EMBL" id="SFQ76211.1"/>
    </source>
</evidence>
<dbReference type="InterPro" id="IPR039448">
    <property type="entry name" value="Beta_helix"/>
</dbReference>
<dbReference type="STRING" id="1227077.SAMN04515668_4190"/>
<dbReference type="PANTHER" id="PTHR34819:SF3">
    <property type="entry name" value="CELL SURFACE PROTEIN"/>
    <property type="match status" value="1"/>
</dbReference>
<feature type="domain" description="DUF11" evidence="1">
    <location>
        <begin position="2192"/>
        <end position="2304"/>
    </location>
</feature>
<keyword evidence="5" id="KW-1185">Reference proteome</keyword>
<evidence type="ECO:0000259" key="1">
    <source>
        <dbReference type="Pfam" id="PF01345"/>
    </source>
</evidence>
<proteinExistence type="predicted"/>
<dbReference type="PANTHER" id="PTHR34819">
    <property type="entry name" value="LARGE CYSTEINE-RICH PERIPLASMIC PROTEIN OMCB"/>
    <property type="match status" value="1"/>
</dbReference>
<dbReference type="InterPro" id="IPR006626">
    <property type="entry name" value="PbH1"/>
</dbReference>
<dbReference type="InterPro" id="IPR051172">
    <property type="entry name" value="Chlamydia_OmcB"/>
</dbReference>
<dbReference type="Gene3D" id="2.60.40.10">
    <property type="entry name" value="Immunoglobulins"/>
    <property type="match status" value="2"/>
</dbReference>
<organism evidence="4 5">
    <name type="scientific">Hymenobacter arizonensis</name>
    <name type="common">Siccationidurans arizonensis</name>
    <dbReference type="NCBI Taxonomy" id="1227077"/>
    <lineage>
        <taxon>Bacteria</taxon>
        <taxon>Pseudomonadati</taxon>
        <taxon>Bacteroidota</taxon>
        <taxon>Cytophagia</taxon>
        <taxon>Cytophagales</taxon>
        <taxon>Hymenobacteraceae</taxon>
        <taxon>Hymenobacter</taxon>
    </lineage>
</organism>
<dbReference type="EMBL" id="FOXS01000007">
    <property type="protein sequence ID" value="SFQ76211.1"/>
    <property type="molecule type" value="Genomic_DNA"/>
</dbReference>
<evidence type="ECO:0000313" key="5">
    <source>
        <dbReference type="Proteomes" id="UP000199029"/>
    </source>
</evidence>
<dbReference type="RefSeq" id="WP_177204831.1">
    <property type="nucleotide sequence ID" value="NZ_FOXS01000007.1"/>
</dbReference>
<protein>
    <submittedName>
        <fullName evidence="4">Right handed beta helix region</fullName>
    </submittedName>
</protein>
<feature type="domain" description="Secretion system C-terminal sorting" evidence="3">
    <location>
        <begin position="3035"/>
        <end position="3100"/>
    </location>
</feature>
<dbReference type="InterPro" id="IPR047589">
    <property type="entry name" value="DUF11_rpt"/>
</dbReference>
<dbReference type="Proteomes" id="UP000199029">
    <property type="component" value="Unassembled WGS sequence"/>
</dbReference>
<feature type="domain" description="DUF11" evidence="1">
    <location>
        <begin position="2322"/>
        <end position="2427"/>
    </location>
</feature>
<dbReference type="InterPro" id="IPR011050">
    <property type="entry name" value="Pectin_lyase_fold/virulence"/>
</dbReference>
<dbReference type="Pfam" id="PF01345">
    <property type="entry name" value="DUF11"/>
    <property type="match status" value="8"/>
</dbReference>
<dbReference type="SUPFAM" id="SSF51126">
    <property type="entry name" value="Pectin lyase-like"/>
    <property type="match status" value="1"/>
</dbReference>
<dbReference type="InterPro" id="IPR013783">
    <property type="entry name" value="Ig-like_fold"/>
</dbReference>
<dbReference type="Pfam" id="PF13229">
    <property type="entry name" value="Beta_helix"/>
    <property type="match status" value="1"/>
</dbReference>
<accession>A0A1I6B5I8</accession>
<name>A0A1I6B5I8_HYMAR</name>
<reference evidence="5" key="1">
    <citation type="submission" date="2016-10" db="EMBL/GenBank/DDBJ databases">
        <authorList>
            <person name="Varghese N."/>
            <person name="Submissions S."/>
        </authorList>
    </citation>
    <scope>NUCLEOTIDE SEQUENCE [LARGE SCALE GENOMIC DNA]</scope>
    <source>
        <strain evidence="5">OR362-8,ATCC BAA-1266,JCM 13504</strain>
    </source>
</reference>
<dbReference type="InterPro" id="IPR026444">
    <property type="entry name" value="Secre_tail"/>
</dbReference>
<feature type="domain" description="DUF11" evidence="1">
    <location>
        <begin position="1395"/>
        <end position="1514"/>
    </location>
</feature>
<feature type="domain" description="DUF11" evidence="1">
    <location>
        <begin position="1661"/>
        <end position="1779"/>
    </location>
</feature>
<evidence type="ECO:0000259" key="2">
    <source>
        <dbReference type="Pfam" id="PF13229"/>
    </source>
</evidence>